<dbReference type="EMBL" id="VXLC01000001">
    <property type="protein sequence ID" value="KAA8890255.1"/>
    <property type="molecule type" value="Genomic_DNA"/>
</dbReference>
<evidence type="ECO:0000313" key="1">
    <source>
        <dbReference type="EMBL" id="KAA8890255.1"/>
    </source>
</evidence>
<dbReference type="PANTHER" id="PTHR24104">
    <property type="entry name" value="E3 UBIQUITIN-PROTEIN LIGASE NHLRC1-RELATED"/>
    <property type="match status" value="1"/>
</dbReference>
<gene>
    <name evidence="1" type="ORF">F3087_02805</name>
</gene>
<dbReference type="Gene3D" id="2.40.10.500">
    <property type="match status" value="3"/>
</dbReference>
<name>A0A5N0EQ91_9NOCA</name>
<dbReference type="OrthoDB" id="5240929at2"/>
<keyword evidence="2" id="KW-1185">Reference proteome</keyword>
<dbReference type="RefSeq" id="WP_150400169.1">
    <property type="nucleotide sequence ID" value="NZ_VXLC01000001.1"/>
</dbReference>
<dbReference type="InterPro" id="IPR050952">
    <property type="entry name" value="TRIM-NHL_E3_ligases"/>
</dbReference>
<comment type="caution">
    <text evidence="1">The sequence shown here is derived from an EMBL/GenBank/DDBJ whole genome shotgun (WGS) entry which is preliminary data.</text>
</comment>
<dbReference type="PANTHER" id="PTHR24104:SF25">
    <property type="entry name" value="PROTEIN LIN-41"/>
    <property type="match status" value="1"/>
</dbReference>
<dbReference type="GO" id="GO:0008270">
    <property type="term" value="F:zinc ion binding"/>
    <property type="evidence" value="ECO:0007669"/>
    <property type="project" value="UniProtKB-KW"/>
</dbReference>
<sequence length="248" mass="26590">MAVYGPSGVAVDAAGNTYIANSSVSNYVLKQDPDGRESRLSFRYLQVPYGVTVDTAGTVYVTDYKYDSKYQRGFVYRLTVGGVETRIEIPELRNPTDVHVDAAGNLYVVDSWNDRIVRVAPNGTQETIPPGNLAFPFGIVVDGAGTITVSNSEDRIGIIRLDAAGNRTTVPFTGLDRSMGLDIDSAGNIYVVQAGFQSSAPRVLKMTPDGVQSVLPFGPGVLHNPRGVAVTDNTILVADEYGLKKLAL</sequence>
<organism evidence="1 2">
    <name type="scientific">Nocardia colli</name>
    <dbReference type="NCBI Taxonomy" id="2545717"/>
    <lineage>
        <taxon>Bacteria</taxon>
        <taxon>Bacillati</taxon>
        <taxon>Actinomycetota</taxon>
        <taxon>Actinomycetes</taxon>
        <taxon>Mycobacteriales</taxon>
        <taxon>Nocardiaceae</taxon>
        <taxon>Nocardia</taxon>
    </lineage>
</organism>
<protein>
    <recommendedName>
        <fullName evidence="3">SMP-30/Gluconolactonase/LRE-like region domain-containing protein</fullName>
    </recommendedName>
</protein>
<dbReference type="AlphaFoldDB" id="A0A5N0EQ91"/>
<proteinExistence type="predicted"/>
<dbReference type="SUPFAM" id="SSF101898">
    <property type="entry name" value="NHL repeat"/>
    <property type="match status" value="1"/>
</dbReference>
<evidence type="ECO:0008006" key="3">
    <source>
        <dbReference type="Google" id="ProtNLM"/>
    </source>
</evidence>
<dbReference type="Proteomes" id="UP000323876">
    <property type="component" value="Unassembled WGS sequence"/>
</dbReference>
<accession>A0A5N0EQ91</accession>
<evidence type="ECO:0000313" key="2">
    <source>
        <dbReference type="Proteomes" id="UP000323876"/>
    </source>
</evidence>
<reference evidence="1 2" key="1">
    <citation type="submission" date="2019-09" db="EMBL/GenBank/DDBJ databases">
        <authorList>
            <person name="Wang X."/>
        </authorList>
    </citation>
    <scope>NUCLEOTIDE SEQUENCE [LARGE SCALE GENOMIC DNA]</scope>
    <source>
        <strain evidence="1 2">CICC 11023</strain>
    </source>
</reference>